<sequence length="111" mass="11521">MDNQAATCHKFSCSSTLGLILTLGGKSFQCPLEGGTIQIDTVGSHFYLTGKAKCPPCSTACNDCPEEQVITSSPDAAPAEIPCGSRTLRSADKFIIHAVISATVLAVSGFI</sequence>
<reference evidence="1 2" key="1">
    <citation type="journal article" date="2019" name="BMC Genomics">
        <title>New insights from Opisthorchis felineus genome: update on genomics of the epidemiologically important liver flukes.</title>
        <authorList>
            <person name="Ershov N.I."/>
            <person name="Mordvinov V.A."/>
            <person name="Prokhortchouk E.B."/>
            <person name="Pakharukova M.Y."/>
            <person name="Gunbin K.V."/>
            <person name="Ustyantsev K."/>
            <person name="Genaev M.A."/>
            <person name="Blinov A.G."/>
            <person name="Mazur A."/>
            <person name="Boulygina E."/>
            <person name="Tsygankova S."/>
            <person name="Khrameeva E."/>
            <person name="Chekanov N."/>
            <person name="Fan G."/>
            <person name="Xiao A."/>
            <person name="Zhang H."/>
            <person name="Xu X."/>
            <person name="Yang H."/>
            <person name="Solovyev V."/>
            <person name="Lee S.M."/>
            <person name="Liu X."/>
            <person name="Afonnikov D.A."/>
            <person name="Skryabin K.G."/>
        </authorList>
    </citation>
    <scope>NUCLEOTIDE SEQUENCE [LARGE SCALE GENOMIC DNA]</scope>
    <source>
        <strain evidence="1">AK-0245</strain>
        <tissue evidence="1">Whole organism</tissue>
    </source>
</reference>
<keyword evidence="2" id="KW-1185">Reference proteome</keyword>
<dbReference type="Proteomes" id="UP000308267">
    <property type="component" value="Unassembled WGS sequence"/>
</dbReference>
<gene>
    <name evidence="1" type="ORF">CRM22_004213</name>
</gene>
<accession>A0A4S2M3M0</accession>
<evidence type="ECO:0000313" key="2">
    <source>
        <dbReference type="Proteomes" id="UP000308267"/>
    </source>
</evidence>
<dbReference type="EMBL" id="SJOL01006361">
    <property type="protein sequence ID" value="TGZ68538.1"/>
    <property type="molecule type" value="Genomic_DNA"/>
</dbReference>
<protein>
    <submittedName>
        <fullName evidence="1">Uncharacterized protein</fullName>
    </submittedName>
</protein>
<proteinExistence type="predicted"/>
<dbReference type="OrthoDB" id="6253534at2759"/>
<comment type="caution">
    <text evidence="1">The sequence shown here is derived from an EMBL/GenBank/DDBJ whole genome shotgun (WGS) entry which is preliminary data.</text>
</comment>
<dbReference type="AlphaFoldDB" id="A0A4S2M3M0"/>
<dbReference type="STRING" id="147828.A0A4S2M3M0"/>
<name>A0A4S2M3M0_OPIFE</name>
<evidence type="ECO:0000313" key="1">
    <source>
        <dbReference type="EMBL" id="TGZ68538.1"/>
    </source>
</evidence>
<organism evidence="1 2">
    <name type="scientific">Opisthorchis felineus</name>
    <dbReference type="NCBI Taxonomy" id="147828"/>
    <lineage>
        <taxon>Eukaryota</taxon>
        <taxon>Metazoa</taxon>
        <taxon>Spiralia</taxon>
        <taxon>Lophotrochozoa</taxon>
        <taxon>Platyhelminthes</taxon>
        <taxon>Trematoda</taxon>
        <taxon>Digenea</taxon>
        <taxon>Opisthorchiida</taxon>
        <taxon>Opisthorchiata</taxon>
        <taxon>Opisthorchiidae</taxon>
        <taxon>Opisthorchis</taxon>
    </lineage>
</organism>